<evidence type="ECO:0000313" key="1">
    <source>
        <dbReference type="EMBL" id="CEI41593.1"/>
    </source>
</evidence>
<reference evidence="2" key="1">
    <citation type="submission" date="2014-10" db="EMBL/GenBank/DDBJ databases">
        <authorList>
            <person name="King R."/>
        </authorList>
    </citation>
    <scope>NUCLEOTIDE SEQUENCE [LARGE SCALE GENOMIC DNA]</scope>
    <source>
        <strain evidence="2">A3/5</strain>
    </source>
</reference>
<protein>
    <submittedName>
        <fullName evidence="1">Uncharacterized protein</fullName>
    </submittedName>
</protein>
<proteinExistence type="predicted"/>
<evidence type="ECO:0000313" key="2">
    <source>
        <dbReference type="Proteomes" id="UP000245910"/>
    </source>
</evidence>
<dbReference type="EMBL" id="LN649232">
    <property type="protein sequence ID" value="CEI41593.1"/>
    <property type="molecule type" value="Genomic_DNA"/>
</dbReference>
<keyword evidence="2" id="KW-1185">Reference proteome</keyword>
<dbReference type="AlphaFoldDB" id="A0A2L2T6A1"/>
<name>A0A2L2T6A1_9HYPO</name>
<sequence>MTTLPSWTLTPMVTRRPPWSMPLDREEDDHERGRQYVSTGQAEDILGHHTVEAFEDFPIEAKGTPTHFHETLTGITIIKLLSGSRLSLGNLSRFRWLAVGILVDRGDRPSAYDRIEGTNKAGLIDLCLTLLHLTQNLRKQNRHGLVFAYRDICGPSILMLGRRASRNR</sequence>
<accession>A0A2L2T6A1</accession>
<dbReference type="Proteomes" id="UP000245910">
    <property type="component" value="Chromosome IIII"/>
</dbReference>
<organism evidence="1 2">
    <name type="scientific">Fusarium venenatum</name>
    <dbReference type="NCBI Taxonomy" id="56646"/>
    <lineage>
        <taxon>Eukaryota</taxon>
        <taxon>Fungi</taxon>
        <taxon>Dikarya</taxon>
        <taxon>Ascomycota</taxon>
        <taxon>Pezizomycotina</taxon>
        <taxon>Sordariomycetes</taxon>
        <taxon>Hypocreomycetidae</taxon>
        <taxon>Hypocreales</taxon>
        <taxon>Nectriaceae</taxon>
        <taxon>Fusarium</taxon>
    </lineage>
</organism>